<dbReference type="Proteomes" id="UP000287533">
    <property type="component" value="Unassembled WGS sequence"/>
</dbReference>
<proteinExistence type="predicted"/>
<evidence type="ECO:0000313" key="1">
    <source>
        <dbReference type="EMBL" id="RSX54093.1"/>
    </source>
</evidence>
<dbReference type="AlphaFoldDB" id="A0A430FMD6"/>
<evidence type="ECO:0000313" key="2">
    <source>
        <dbReference type="Proteomes" id="UP000287533"/>
    </source>
</evidence>
<keyword evidence="2" id="KW-1185">Reference proteome</keyword>
<name>A0A430FMD6_9BIFI</name>
<protein>
    <submittedName>
        <fullName evidence="1">Uncharacterized protein</fullName>
    </submittedName>
</protein>
<reference evidence="1 2" key="1">
    <citation type="submission" date="2018-09" db="EMBL/GenBank/DDBJ databases">
        <title>Characterization of the phylogenetic diversity of five novel species belonging to the genus Bifidobacterium.</title>
        <authorList>
            <person name="Lugli G.A."/>
            <person name="Duranti S."/>
            <person name="Milani C."/>
        </authorList>
    </citation>
    <scope>NUCLEOTIDE SEQUENCE [LARGE SCALE GENOMIC DNA]</scope>
    <source>
        <strain evidence="1 2">2034B</strain>
    </source>
</reference>
<dbReference type="EMBL" id="QXGL01000001">
    <property type="protein sequence ID" value="RSX54093.1"/>
    <property type="molecule type" value="Genomic_DNA"/>
</dbReference>
<accession>A0A430FMD6</accession>
<sequence>MFEKAQHGYFAKPSNPHYSPWIAQVLPTDMSMLICFSQYAKMLGTCNGMKDSSGSANIGTRASKSKMKDHAERFQFGCKCNEEDA</sequence>
<comment type="caution">
    <text evidence="1">The sequence shown here is derived from an EMBL/GenBank/DDBJ whole genome shotgun (WGS) entry which is preliminary data.</text>
</comment>
<organism evidence="1 2">
    <name type="scientific">Bifidobacterium goeldii</name>
    <dbReference type="NCBI Taxonomy" id="2306975"/>
    <lineage>
        <taxon>Bacteria</taxon>
        <taxon>Bacillati</taxon>
        <taxon>Actinomycetota</taxon>
        <taxon>Actinomycetes</taxon>
        <taxon>Bifidobacteriales</taxon>
        <taxon>Bifidobacteriaceae</taxon>
        <taxon>Bifidobacterium</taxon>
    </lineage>
</organism>
<gene>
    <name evidence="1" type="ORF">D2E25_0399</name>
</gene>
<dbReference type="RefSeq" id="WP_125979369.1">
    <property type="nucleotide sequence ID" value="NZ_QXGL01000001.1"/>
</dbReference>